<name>A0A1I7DLV4_9HYPH</name>
<dbReference type="InterPro" id="IPR004111">
    <property type="entry name" value="Repressor_TetR_C"/>
</dbReference>
<dbReference type="Proteomes" id="UP000183371">
    <property type="component" value="Unassembled WGS sequence"/>
</dbReference>
<proteinExistence type="predicted"/>
<keyword evidence="3" id="KW-0804">Transcription</keyword>
<feature type="domain" description="HTH tetR-type" evidence="4">
    <location>
        <begin position="30"/>
        <end position="63"/>
    </location>
</feature>
<keyword evidence="2" id="KW-0238">DNA-binding</keyword>
<accession>A0A1I7DLV4</accession>
<dbReference type="GO" id="GO:0003677">
    <property type="term" value="F:DNA binding"/>
    <property type="evidence" value="ECO:0007669"/>
    <property type="project" value="UniProtKB-KW"/>
</dbReference>
<keyword evidence="7" id="KW-1185">Reference proteome</keyword>
<organism evidence="6 7">
    <name type="scientific">Pseudovibrio denitrificans</name>
    <dbReference type="NCBI Taxonomy" id="258256"/>
    <lineage>
        <taxon>Bacteria</taxon>
        <taxon>Pseudomonadati</taxon>
        <taxon>Pseudomonadota</taxon>
        <taxon>Alphaproteobacteria</taxon>
        <taxon>Hyphomicrobiales</taxon>
        <taxon>Stappiaceae</taxon>
        <taxon>Pseudovibrio</taxon>
    </lineage>
</organism>
<dbReference type="Pfam" id="PF00440">
    <property type="entry name" value="TetR_N"/>
    <property type="match status" value="1"/>
</dbReference>
<reference evidence="7" key="1">
    <citation type="submission" date="2016-10" db="EMBL/GenBank/DDBJ databases">
        <authorList>
            <person name="Varghese N."/>
            <person name="Submissions S."/>
        </authorList>
    </citation>
    <scope>NUCLEOTIDE SEQUENCE [LARGE SCALE GENOMIC DNA]</scope>
    <source>
        <strain evidence="7">DSM 17465</strain>
    </source>
</reference>
<dbReference type="Gene3D" id="1.10.357.10">
    <property type="entry name" value="Tetracycline Repressor, domain 2"/>
    <property type="match status" value="1"/>
</dbReference>
<evidence type="ECO:0000256" key="1">
    <source>
        <dbReference type="ARBA" id="ARBA00023015"/>
    </source>
</evidence>
<feature type="domain" description="Tetracycline repressor TetR C-terminal" evidence="5">
    <location>
        <begin position="80"/>
        <end position="215"/>
    </location>
</feature>
<evidence type="ECO:0000313" key="7">
    <source>
        <dbReference type="Proteomes" id="UP000183371"/>
    </source>
</evidence>
<evidence type="ECO:0000259" key="4">
    <source>
        <dbReference type="Pfam" id="PF00440"/>
    </source>
</evidence>
<dbReference type="AlphaFoldDB" id="A0A1I7DLV4"/>
<gene>
    <name evidence="6" type="ORF">SAMN05444141_109137</name>
</gene>
<keyword evidence="1" id="KW-0805">Transcription regulation</keyword>
<dbReference type="InterPro" id="IPR009057">
    <property type="entry name" value="Homeodomain-like_sf"/>
</dbReference>
<dbReference type="InterPro" id="IPR036271">
    <property type="entry name" value="Tet_transcr_reg_TetR-rel_C_sf"/>
</dbReference>
<evidence type="ECO:0000259" key="5">
    <source>
        <dbReference type="Pfam" id="PF02909"/>
    </source>
</evidence>
<evidence type="ECO:0000313" key="6">
    <source>
        <dbReference type="EMBL" id="SFU12660.1"/>
    </source>
</evidence>
<evidence type="ECO:0000256" key="2">
    <source>
        <dbReference type="ARBA" id="ARBA00023125"/>
    </source>
</evidence>
<dbReference type="InterPro" id="IPR001647">
    <property type="entry name" value="HTH_TetR"/>
</dbReference>
<dbReference type="SUPFAM" id="SSF46689">
    <property type="entry name" value="Homeodomain-like"/>
    <property type="match status" value="1"/>
</dbReference>
<dbReference type="Pfam" id="PF02909">
    <property type="entry name" value="TetR_C_1"/>
    <property type="match status" value="1"/>
</dbReference>
<dbReference type="GO" id="GO:0045892">
    <property type="term" value="P:negative regulation of DNA-templated transcription"/>
    <property type="evidence" value="ECO:0007669"/>
    <property type="project" value="InterPro"/>
</dbReference>
<dbReference type="EMBL" id="FPBD01000009">
    <property type="protein sequence ID" value="SFU12660.1"/>
    <property type="molecule type" value="Genomic_DNA"/>
</dbReference>
<dbReference type="SUPFAM" id="SSF48498">
    <property type="entry name" value="Tetracyclin repressor-like, C-terminal domain"/>
    <property type="match status" value="1"/>
</dbReference>
<protein>
    <submittedName>
        <fullName evidence="6">Transcriptional regulator, TetR family</fullName>
    </submittedName>
</protein>
<sequence length="219" mass="24356">MASTKPAGPQKRGRPANISQEKIIACALQLGLHDVSMHTIAKHLGVSATALYRHIPSKQALIELCTDTISEKVSLPITMKWEPFLYELAREYRRVALSMPGSVEFIRYVGLQTPEALKVVEHSLGVMRQAGFNPEAAFMSVAGVISHATDMVLHEEQDLKKREALMKENASPPNLPEVLAPFPNTLWALGDNFMIDHEHNFETGLKIIIEGIKSVYDMK</sequence>
<evidence type="ECO:0000256" key="3">
    <source>
        <dbReference type="ARBA" id="ARBA00023163"/>
    </source>
</evidence>